<dbReference type="AlphaFoldDB" id="A0A914MYN0"/>
<evidence type="ECO:0000313" key="3">
    <source>
        <dbReference type="WBParaSite" id="Minc3s03156g32975"/>
    </source>
</evidence>
<name>A0A914MYN0_MELIC</name>
<keyword evidence="2" id="KW-1185">Reference proteome</keyword>
<organism evidence="2 3">
    <name type="scientific">Meloidogyne incognita</name>
    <name type="common">Southern root-knot nematode worm</name>
    <name type="synonym">Oxyuris incognita</name>
    <dbReference type="NCBI Taxonomy" id="6306"/>
    <lineage>
        <taxon>Eukaryota</taxon>
        <taxon>Metazoa</taxon>
        <taxon>Ecdysozoa</taxon>
        <taxon>Nematoda</taxon>
        <taxon>Chromadorea</taxon>
        <taxon>Rhabditida</taxon>
        <taxon>Tylenchina</taxon>
        <taxon>Tylenchomorpha</taxon>
        <taxon>Tylenchoidea</taxon>
        <taxon>Meloidogynidae</taxon>
        <taxon>Meloidogyninae</taxon>
        <taxon>Meloidogyne</taxon>
        <taxon>Meloidogyne incognita group</taxon>
    </lineage>
</organism>
<proteinExistence type="predicted"/>
<evidence type="ECO:0000256" key="1">
    <source>
        <dbReference type="SAM" id="MobiDB-lite"/>
    </source>
</evidence>
<feature type="compositionally biased region" description="Low complexity" evidence="1">
    <location>
        <begin position="36"/>
        <end position="48"/>
    </location>
</feature>
<reference evidence="3" key="1">
    <citation type="submission" date="2022-11" db="UniProtKB">
        <authorList>
            <consortium name="WormBaseParasite"/>
        </authorList>
    </citation>
    <scope>IDENTIFICATION</scope>
</reference>
<accession>A0A914MYN0</accession>
<protein>
    <submittedName>
        <fullName evidence="3">Candidate secreted effector</fullName>
    </submittedName>
</protein>
<feature type="compositionally biased region" description="Polar residues" evidence="1">
    <location>
        <begin position="49"/>
        <end position="59"/>
    </location>
</feature>
<dbReference type="WBParaSite" id="Minc3s03156g32975">
    <property type="protein sequence ID" value="Minc3s03156g32975"/>
    <property type="gene ID" value="Minc3s03156g32975"/>
</dbReference>
<feature type="region of interest" description="Disordered" evidence="1">
    <location>
        <begin position="1"/>
        <end position="91"/>
    </location>
</feature>
<dbReference type="Proteomes" id="UP000887563">
    <property type="component" value="Unplaced"/>
</dbReference>
<sequence length="123" mass="12796">MDSGIGTEVTTTSMPSTAPIHGGIGRTASDLPRATVQHQQQQQVQQQHSSIGPTRSQSMKGEAANQIKRGAKGAGSLGAADSDEQRPITSQLAVPSVSSLKSSSSSAQELSQAKFLNSIEYES</sequence>
<evidence type="ECO:0000313" key="2">
    <source>
        <dbReference type="Proteomes" id="UP000887563"/>
    </source>
</evidence>